<comment type="caution">
    <text evidence="1">The sequence shown here is derived from an EMBL/GenBank/DDBJ whole genome shotgun (WGS) entry which is preliminary data.</text>
</comment>
<evidence type="ECO:0000313" key="2">
    <source>
        <dbReference type="Proteomes" id="UP000645555"/>
    </source>
</evidence>
<gene>
    <name evidence="1" type="ORF">GCM10010515_33860</name>
</gene>
<dbReference type="AlphaFoldDB" id="A0A918KI34"/>
<dbReference type="RefSeq" id="WP_190036329.1">
    <property type="nucleotide sequence ID" value="NZ_BMWD01000010.1"/>
</dbReference>
<reference evidence="1" key="1">
    <citation type="journal article" date="2014" name="Int. J. Syst. Evol. Microbiol.">
        <title>Complete genome sequence of Corynebacterium casei LMG S-19264T (=DSM 44701T), isolated from a smear-ripened cheese.</title>
        <authorList>
            <consortium name="US DOE Joint Genome Institute (JGI-PGF)"/>
            <person name="Walter F."/>
            <person name="Albersmeier A."/>
            <person name="Kalinowski J."/>
            <person name="Ruckert C."/>
        </authorList>
    </citation>
    <scope>NUCLEOTIDE SEQUENCE</scope>
    <source>
        <strain evidence="1">JCM 4956</strain>
    </source>
</reference>
<keyword evidence="2" id="KW-1185">Reference proteome</keyword>
<dbReference type="EMBL" id="BMWD01000010">
    <property type="protein sequence ID" value="GGX63422.1"/>
    <property type="molecule type" value="Genomic_DNA"/>
</dbReference>
<sequence>MATARRTPDRSGSGTATVRLVPQDPEWLHDFHMTHDLVLAPYHAARAVREHGVGEHLAPAYPAGLEELAGLDAAAALDAWSNVHGAFPPPLRSRRAVSVPHASPAHRSALRAPDGRRLVPLHPVTVDEADLRVLRRVRRVIRAAAKATPSLVVTRHVDGSADIESVASPGDYRGTVDRTVAVLTLAPDEDVAVLASALAPERFGAGTRRVDLTDREYAAYDRFADRLAAAAMTGQFAGERGLFRSRY</sequence>
<dbReference type="Proteomes" id="UP000645555">
    <property type="component" value="Unassembled WGS sequence"/>
</dbReference>
<reference evidence="1" key="2">
    <citation type="submission" date="2020-09" db="EMBL/GenBank/DDBJ databases">
        <authorList>
            <person name="Sun Q."/>
            <person name="Ohkuma M."/>
        </authorList>
    </citation>
    <scope>NUCLEOTIDE SEQUENCE</scope>
    <source>
        <strain evidence="1">JCM 4956</strain>
    </source>
</reference>
<organism evidence="1 2">
    <name type="scientific">Streptomyces fructofermentans</name>
    <dbReference type="NCBI Taxonomy" id="152141"/>
    <lineage>
        <taxon>Bacteria</taxon>
        <taxon>Bacillati</taxon>
        <taxon>Actinomycetota</taxon>
        <taxon>Actinomycetes</taxon>
        <taxon>Kitasatosporales</taxon>
        <taxon>Streptomycetaceae</taxon>
        <taxon>Streptomyces</taxon>
    </lineage>
</organism>
<proteinExistence type="predicted"/>
<accession>A0A918KI34</accession>
<name>A0A918KI34_9ACTN</name>
<protein>
    <submittedName>
        <fullName evidence="1">Uncharacterized protein</fullName>
    </submittedName>
</protein>
<evidence type="ECO:0000313" key="1">
    <source>
        <dbReference type="EMBL" id="GGX63422.1"/>
    </source>
</evidence>